<organism evidence="1 2">
    <name type="scientific">Rhodovulum steppense</name>
    <dbReference type="NCBI Taxonomy" id="540251"/>
    <lineage>
        <taxon>Bacteria</taxon>
        <taxon>Pseudomonadati</taxon>
        <taxon>Pseudomonadota</taxon>
        <taxon>Alphaproteobacteria</taxon>
        <taxon>Rhodobacterales</taxon>
        <taxon>Paracoccaceae</taxon>
        <taxon>Rhodovulum</taxon>
    </lineage>
</organism>
<dbReference type="RefSeq" id="WP_132696342.1">
    <property type="nucleotide sequence ID" value="NZ_SLVM01000027.1"/>
</dbReference>
<name>A0A4R1YLG2_9RHOB</name>
<dbReference type="OrthoDB" id="7824385at2"/>
<evidence type="ECO:0000313" key="1">
    <source>
        <dbReference type="EMBL" id="TCM78067.1"/>
    </source>
</evidence>
<keyword evidence="2" id="KW-1185">Reference proteome</keyword>
<sequence length="237" mass="26484">MSLQTLDRTQWSFAEAFAHVQNVTVARRAVEAAKLPPKPVPEYQTWNPPQDPKVAWKAEAETELLVALRDGDLLAQGRFTEERTHGWGNGGSSSGFGLHSGYHTSIRPEQWREGKYSFGRLTARDWEFIDIRVARFLVKAIWPDYIPEPVRPAQGAADAIYTTPYLKLMQTAIAHFGISPGNQGKKECLMDWFLEQQIEGEPVSNKLADAMATLIRLPSAQRGGAKRVLGPDLRQTG</sequence>
<evidence type="ECO:0000313" key="2">
    <source>
        <dbReference type="Proteomes" id="UP000295277"/>
    </source>
</evidence>
<protein>
    <submittedName>
        <fullName evidence="1">Uncharacterized protein</fullName>
    </submittedName>
</protein>
<dbReference type="AlphaFoldDB" id="A0A4R1YLG2"/>
<dbReference type="Proteomes" id="UP000295277">
    <property type="component" value="Unassembled WGS sequence"/>
</dbReference>
<comment type="caution">
    <text evidence="1">The sequence shown here is derived from an EMBL/GenBank/DDBJ whole genome shotgun (WGS) entry which is preliminary data.</text>
</comment>
<accession>A0A4R1YLG2</accession>
<reference evidence="1 2" key="1">
    <citation type="submission" date="2019-03" db="EMBL/GenBank/DDBJ databases">
        <title>Genomic Encyclopedia of Type Strains, Phase IV (KMG-IV): sequencing the most valuable type-strain genomes for metagenomic binning, comparative biology and taxonomic classification.</title>
        <authorList>
            <person name="Goeker M."/>
        </authorList>
    </citation>
    <scope>NUCLEOTIDE SEQUENCE [LARGE SCALE GENOMIC DNA]</scope>
    <source>
        <strain evidence="1 2">DSM 21153</strain>
    </source>
</reference>
<proteinExistence type="predicted"/>
<gene>
    <name evidence="1" type="ORF">EV216_1278</name>
</gene>
<dbReference type="EMBL" id="SLVM01000027">
    <property type="protein sequence ID" value="TCM78067.1"/>
    <property type="molecule type" value="Genomic_DNA"/>
</dbReference>